<sequence>MSDRTILLIHGLWMTPHSWQPWIDRYTAQGHTVHAPGWPGVSQLGEPLDHAKAPAGLGVQEIADHYEAFLRTLPEQPVIIGHSFGGLVTQILLDRGYGRAGVAIHPGQPRGVLALPLSTLRAAWPVLGNPANRRRTVALTDRQFHYAFANTVSAEQAARERATWAIPGPGRPLFQAGLANFTPKARAATRIDYRNDSRSPLLLVAGGADHIVPRSVVRENYRRYAKSGAVTEFREYPGRDHGTCFHDGWEQVADESLAWALAY</sequence>
<organism evidence="1 2">
    <name type="scientific">Streptomyces pratisoli</name>
    <dbReference type="NCBI Taxonomy" id="3139917"/>
    <lineage>
        <taxon>Bacteria</taxon>
        <taxon>Bacillati</taxon>
        <taxon>Actinomycetota</taxon>
        <taxon>Actinomycetes</taxon>
        <taxon>Kitasatosporales</taxon>
        <taxon>Streptomycetaceae</taxon>
        <taxon>Streptomyces</taxon>
    </lineage>
</organism>
<keyword evidence="2" id="KW-1185">Reference proteome</keyword>
<proteinExistence type="predicted"/>
<gene>
    <name evidence="1" type="ORF">WKI58_19640</name>
</gene>
<keyword evidence="1" id="KW-0378">Hydrolase</keyword>
<protein>
    <submittedName>
        <fullName evidence="1">Alpha/beta fold hydrolase</fullName>
    </submittedName>
</protein>
<dbReference type="Proteomes" id="UP001375539">
    <property type="component" value="Unassembled WGS sequence"/>
</dbReference>
<evidence type="ECO:0000313" key="2">
    <source>
        <dbReference type="Proteomes" id="UP001375539"/>
    </source>
</evidence>
<name>A0ACC6QK87_9ACTN</name>
<comment type="caution">
    <text evidence="1">The sequence shown here is derived from an EMBL/GenBank/DDBJ whole genome shotgun (WGS) entry which is preliminary data.</text>
</comment>
<dbReference type="EMBL" id="JBBKAI010000002">
    <property type="protein sequence ID" value="MEJ8658701.1"/>
    <property type="molecule type" value="Genomic_DNA"/>
</dbReference>
<reference evidence="1" key="1">
    <citation type="submission" date="2024-03" db="EMBL/GenBank/DDBJ databases">
        <title>Novel Streptomyces species of biotechnological and ecological value are a feature of Machair soil.</title>
        <authorList>
            <person name="Prole J.R."/>
            <person name="Goodfellow M."/>
            <person name="Allenby N."/>
            <person name="Ward A.C."/>
        </authorList>
    </citation>
    <scope>NUCLEOTIDE SEQUENCE</scope>
    <source>
        <strain evidence="1">MS1.AVA.4</strain>
    </source>
</reference>
<evidence type="ECO:0000313" key="1">
    <source>
        <dbReference type="EMBL" id="MEJ8658701.1"/>
    </source>
</evidence>
<accession>A0ACC6QK87</accession>